<sequence>MRPDSANGTGGGGLAVPMAWLCAEYTADELLGAGGLAAPGSLEHEAARRVLALTVYLADGAGPGRPEAAGDRVAEWLLRTAHGHPWPHWVRGGLADRGAGHDDAAGAGADGGAALAGAAWRKLETTHLLAADLDGLCGGAQGRPAADGESPLAVDESHRAWLPSWRVALPLAHLTLRLL</sequence>
<evidence type="ECO:0000313" key="2">
    <source>
        <dbReference type="Proteomes" id="UP000239322"/>
    </source>
</evidence>
<dbReference type="Proteomes" id="UP000239322">
    <property type="component" value="Unassembled WGS sequence"/>
</dbReference>
<comment type="caution">
    <text evidence="1">The sequence shown here is derived from an EMBL/GenBank/DDBJ whole genome shotgun (WGS) entry which is preliminary data.</text>
</comment>
<dbReference type="OrthoDB" id="4262501at2"/>
<evidence type="ECO:0000313" key="1">
    <source>
        <dbReference type="EMBL" id="PRH76313.1"/>
    </source>
</evidence>
<name>A0A2S9PPI3_9ACTN</name>
<dbReference type="AlphaFoldDB" id="A0A2S9PPI3"/>
<dbReference type="RefSeq" id="WP_105871376.1">
    <property type="nucleotide sequence ID" value="NZ_PVLV01000525.1"/>
</dbReference>
<dbReference type="EMBL" id="PVLV01000525">
    <property type="protein sequence ID" value="PRH76313.1"/>
    <property type="molecule type" value="Genomic_DNA"/>
</dbReference>
<organism evidence="1 2">
    <name type="scientific">Streptomyces solincola</name>
    <dbReference type="NCBI Taxonomy" id="2100817"/>
    <lineage>
        <taxon>Bacteria</taxon>
        <taxon>Bacillati</taxon>
        <taxon>Actinomycetota</taxon>
        <taxon>Actinomycetes</taxon>
        <taxon>Kitasatosporales</taxon>
        <taxon>Streptomycetaceae</taxon>
        <taxon>Streptomyces</taxon>
    </lineage>
</organism>
<protein>
    <submittedName>
        <fullName evidence="1">Uncharacterized protein</fullName>
    </submittedName>
</protein>
<proteinExistence type="predicted"/>
<keyword evidence="2" id="KW-1185">Reference proteome</keyword>
<reference evidence="1 2" key="1">
    <citation type="submission" date="2018-03" db="EMBL/GenBank/DDBJ databases">
        <title>Novel Streptomyces sp. from soil.</title>
        <authorList>
            <person name="Tan G.Y.A."/>
            <person name="Lee Z.Y."/>
        </authorList>
    </citation>
    <scope>NUCLEOTIDE SEQUENCE [LARGE SCALE GENOMIC DNA]</scope>
    <source>
        <strain evidence="1 2">ST5x</strain>
    </source>
</reference>
<accession>A0A2S9PPI3</accession>
<gene>
    <name evidence="1" type="ORF">C6N75_26305</name>
</gene>